<feature type="transmembrane region" description="Helical" evidence="1">
    <location>
        <begin position="105"/>
        <end position="122"/>
    </location>
</feature>
<sequence>MTHPKITVRHLGRKSTFSTSATHEQVQTFLGMLLKNQFFMESDKEGMWILGRKIRLMEGDWPIKVFIQQNGTDVTISYFMFVPWSLIITFSVMIFFFLPFIPLKGVPLVFFAGLGVIAMAIYKQRLDFSPKASWQGPPRQRWNHKMIDLLANAFDGRILKS</sequence>
<feature type="transmembrane region" description="Helical" evidence="1">
    <location>
        <begin position="78"/>
        <end position="99"/>
    </location>
</feature>
<protein>
    <submittedName>
        <fullName evidence="2">Uncharacterized protein</fullName>
    </submittedName>
</protein>
<evidence type="ECO:0000313" key="2">
    <source>
        <dbReference type="EMBL" id="VFK55171.1"/>
    </source>
</evidence>
<keyword evidence="1" id="KW-1133">Transmembrane helix</keyword>
<dbReference type="EMBL" id="CAADFX010000028">
    <property type="protein sequence ID" value="VFK55171.1"/>
    <property type="molecule type" value="Genomic_DNA"/>
</dbReference>
<evidence type="ECO:0000256" key="1">
    <source>
        <dbReference type="SAM" id="Phobius"/>
    </source>
</evidence>
<gene>
    <name evidence="2" type="ORF">BECKTUN1418D_GA0071000_10288</name>
</gene>
<organism evidence="2">
    <name type="scientific">Candidatus Kentrum sp. TUN</name>
    <dbReference type="NCBI Taxonomy" id="2126343"/>
    <lineage>
        <taxon>Bacteria</taxon>
        <taxon>Pseudomonadati</taxon>
        <taxon>Pseudomonadota</taxon>
        <taxon>Gammaproteobacteria</taxon>
        <taxon>Candidatus Kentrum</taxon>
    </lineage>
</organism>
<proteinExistence type="predicted"/>
<name>A0A450ZN17_9GAMM</name>
<keyword evidence="1" id="KW-0812">Transmembrane</keyword>
<dbReference type="AlphaFoldDB" id="A0A450ZN17"/>
<keyword evidence="1" id="KW-0472">Membrane</keyword>
<accession>A0A450ZN17</accession>
<reference evidence="2" key="1">
    <citation type="submission" date="2019-02" db="EMBL/GenBank/DDBJ databases">
        <authorList>
            <person name="Gruber-Vodicka R. H."/>
            <person name="Seah K. B. B."/>
        </authorList>
    </citation>
    <scope>NUCLEOTIDE SEQUENCE</scope>
    <source>
        <strain evidence="2">BECK_BY1</strain>
    </source>
</reference>